<dbReference type="Pfam" id="PF00168">
    <property type="entry name" value="C2"/>
    <property type="match status" value="2"/>
</dbReference>
<dbReference type="PRINTS" id="PR00399">
    <property type="entry name" value="SYNAPTOTAGMN"/>
</dbReference>
<dbReference type="GO" id="GO:0042043">
    <property type="term" value="F:neurexin family protein binding"/>
    <property type="evidence" value="ECO:0007669"/>
    <property type="project" value="TreeGrafter"/>
</dbReference>
<dbReference type="SUPFAM" id="SSF49562">
    <property type="entry name" value="C2 domain (Calcium/lipid-binding domain, CaLB)"/>
    <property type="match status" value="2"/>
</dbReference>
<feature type="domain" description="C2" evidence="5">
    <location>
        <begin position="282"/>
        <end position="408"/>
    </location>
</feature>
<dbReference type="SMART" id="SM00239">
    <property type="entry name" value="C2"/>
    <property type="match status" value="2"/>
</dbReference>
<keyword evidence="3" id="KW-0472">Membrane</keyword>
<dbReference type="InterPro" id="IPR001565">
    <property type="entry name" value="Synaptotagmin"/>
</dbReference>
<accession>A0A7R9LEJ6</accession>
<evidence type="ECO:0000313" key="7">
    <source>
        <dbReference type="Proteomes" id="UP000728032"/>
    </source>
</evidence>
<dbReference type="Proteomes" id="UP000728032">
    <property type="component" value="Unassembled WGS sequence"/>
</dbReference>
<dbReference type="InterPro" id="IPR043567">
    <property type="entry name" value="SYTL1-5_C2B"/>
</dbReference>
<keyword evidence="2" id="KW-0677">Repeat</keyword>
<name>A0A7R9LEJ6_9ACAR</name>
<proteinExistence type="predicted"/>
<feature type="region of interest" description="Disordered" evidence="4">
    <location>
        <begin position="23"/>
        <end position="84"/>
    </location>
</feature>
<evidence type="ECO:0000256" key="2">
    <source>
        <dbReference type="ARBA" id="ARBA00022737"/>
    </source>
</evidence>
<feature type="domain" description="C2" evidence="5">
    <location>
        <begin position="126"/>
        <end position="248"/>
    </location>
</feature>
<dbReference type="EMBL" id="CAJPVJ010000571">
    <property type="protein sequence ID" value="CAG2162873.1"/>
    <property type="molecule type" value="Genomic_DNA"/>
</dbReference>
<sequence length="440" mass="49987">MRIFCERGEAILIYGLADDNSYRGSPRRFKDRNHRQNAVNKDLKGSNVPQISVSDYSESFSNRGSLASSDGQSTEKQESDETTTEHHVFAYHSRSQTSLSSFGARSESLSSVYSAAGGGRYGSVAVTGEILFSISYNYKAGAMEVYIRECRNLAPVDTKRMRSDPYVKVYLLPDRTKSGKRKTKVKKHTLNPVFEEVLKFYMTISEVETRDLWLTVWHSDIFGRNDFLGEVSLPLGHEVFETPGLKWYPLQERVGVDDTIDACDNQNNYKGDIFLALKYMTPDAQRHRTGSPQRAATPSKGELHVLIKEAHNLTATRSNGTSDPFCKSYLLPEKSKASKQKTPVIKKTCNPKWNHTFIFEDLSVQDLTERCLELTIWDYDKITSNDFLGGVRLGMGNGKHDGRPCDWMDSMGDEIALWHQMMDRPNMWVYGELHLRPNTL</sequence>
<evidence type="ECO:0000256" key="1">
    <source>
        <dbReference type="ARBA" id="ARBA00004370"/>
    </source>
</evidence>
<feature type="compositionally biased region" description="Basic and acidic residues" evidence="4">
    <location>
        <begin position="73"/>
        <end position="84"/>
    </location>
</feature>
<dbReference type="GO" id="GO:0005886">
    <property type="term" value="C:plasma membrane"/>
    <property type="evidence" value="ECO:0007669"/>
    <property type="project" value="TreeGrafter"/>
</dbReference>
<comment type="subcellular location">
    <subcellularLocation>
        <location evidence="1">Membrane</location>
    </subcellularLocation>
</comment>
<dbReference type="GO" id="GO:0006887">
    <property type="term" value="P:exocytosis"/>
    <property type="evidence" value="ECO:0007669"/>
    <property type="project" value="TreeGrafter"/>
</dbReference>
<dbReference type="InterPro" id="IPR035892">
    <property type="entry name" value="C2_domain_sf"/>
</dbReference>
<organism evidence="6">
    <name type="scientific">Oppiella nova</name>
    <dbReference type="NCBI Taxonomy" id="334625"/>
    <lineage>
        <taxon>Eukaryota</taxon>
        <taxon>Metazoa</taxon>
        <taxon>Ecdysozoa</taxon>
        <taxon>Arthropoda</taxon>
        <taxon>Chelicerata</taxon>
        <taxon>Arachnida</taxon>
        <taxon>Acari</taxon>
        <taxon>Acariformes</taxon>
        <taxon>Sarcoptiformes</taxon>
        <taxon>Oribatida</taxon>
        <taxon>Brachypylina</taxon>
        <taxon>Oppioidea</taxon>
        <taxon>Oppiidae</taxon>
        <taxon>Oppiella</taxon>
    </lineage>
</organism>
<evidence type="ECO:0000256" key="4">
    <source>
        <dbReference type="SAM" id="MobiDB-lite"/>
    </source>
</evidence>
<dbReference type="PANTHER" id="PTHR45716:SF2">
    <property type="entry name" value="BITESIZE, ISOFORM I"/>
    <property type="match status" value="1"/>
</dbReference>
<dbReference type="PRINTS" id="PR00360">
    <property type="entry name" value="C2DOMAIN"/>
</dbReference>
<dbReference type="AlphaFoldDB" id="A0A7R9LEJ6"/>
<evidence type="ECO:0000259" key="5">
    <source>
        <dbReference type="PROSITE" id="PS50004"/>
    </source>
</evidence>
<dbReference type="CDD" id="cd04020">
    <property type="entry name" value="C2B_SLP_1-2-3-4"/>
    <property type="match status" value="1"/>
</dbReference>
<keyword evidence="7" id="KW-1185">Reference proteome</keyword>
<protein>
    <recommendedName>
        <fullName evidence="5">C2 domain-containing protein</fullName>
    </recommendedName>
</protein>
<dbReference type="InterPro" id="IPR000008">
    <property type="entry name" value="C2_dom"/>
</dbReference>
<reference evidence="6" key="1">
    <citation type="submission" date="2020-11" db="EMBL/GenBank/DDBJ databases">
        <authorList>
            <person name="Tran Van P."/>
        </authorList>
    </citation>
    <scope>NUCLEOTIDE SEQUENCE</scope>
</reference>
<feature type="compositionally biased region" description="Polar residues" evidence="4">
    <location>
        <begin position="47"/>
        <end position="72"/>
    </location>
</feature>
<dbReference type="GO" id="GO:0070382">
    <property type="term" value="C:exocytic vesicle"/>
    <property type="evidence" value="ECO:0007669"/>
    <property type="project" value="TreeGrafter"/>
</dbReference>
<dbReference type="PANTHER" id="PTHR45716">
    <property type="entry name" value="BITESIZE, ISOFORM I"/>
    <property type="match status" value="1"/>
</dbReference>
<dbReference type="OrthoDB" id="195679at2759"/>
<dbReference type="CDD" id="cd08521">
    <property type="entry name" value="C2A_SLP"/>
    <property type="match status" value="1"/>
</dbReference>
<evidence type="ECO:0000256" key="3">
    <source>
        <dbReference type="ARBA" id="ARBA00023136"/>
    </source>
</evidence>
<gene>
    <name evidence="6" type="ORF">ONB1V03_LOCUS2461</name>
</gene>
<evidence type="ECO:0000313" key="6">
    <source>
        <dbReference type="EMBL" id="CAD7640252.1"/>
    </source>
</evidence>
<dbReference type="FunFam" id="2.60.40.150:FF:000006">
    <property type="entry name" value="Synaptotagmin-like 5, isoform CRA_a"/>
    <property type="match status" value="1"/>
</dbReference>
<dbReference type="Gene3D" id="2.60.40.150">
    <property type="entry name" value="C2 domain"/>
    <property type="match status" value="2"/>
</dbReference>
<feature type="compositionally biased region" description="Basic residues" evidence="4">
    <location>
        <begin position="25"/>
        <end position="35"/>
    </location>
</feature>
<dbReference type="PROSITE" id="PS50004">
    <property type="entry name" value="C2"/>
    <property type="match status" value="2"/>
</dbReference>
<dbReference type="EMBL" id="OC915396">
    <property type="protein sequence ID" value="CAD7640252.1"/>
    <property type="molecule type" value="Genomic_DNA"/>
</dbReference>